<dbReference type="OrthoDB" id="5848999at2759"/>
<dbReference type="InterPro" id="IPR031053">
    <property type="entry name" value="ALC1"/>
</dbReference>
<reference evidence="9 10" key="2">
    <citation type="submission" date="2018-10" db="EMBL/GenBank/DDBJ databases">
        <authorList>
            <consortium name="Pathogen Informatics"/>
        </authorList>
    </citation>
    <scope>NUCLEOTIDE SEQUENCE [LARGE SCALE GENOMIC DNA]</scope>
</reference>
<organism evidence="11">
    <name type="scientific">Enterobius vermicularis</name>
    <name type="common">Human pinworm</name>
    <dbReference type="NCBI Taxonomy" id="51028"/>
    <lineage>
        <taxon>Eukaryota</taxon>
        <taxon>Metazoa</taxon>
        <taxon>Ecdysozoa</taxon>
        <taxon>Nematoda</taxon>
        <taxon>Chromadorea</taxon>
        <taxon>Rhabditida</taxon>
        <taxon>Spirurina</taxon>
        <taxon>Oxyuridomorpha</taxon>
        <taxon>Oxyuroidea</taxon>
        <taxon>Oxyuridae</taxon>
        <taxon>Enterobius</taxon>
    </lineage>
</organism>
<feature type="domain" description="BRCT" evidence="7">
    <location>
        <begin position="354"/>
        <end position="443"/>
    </location>
</feature>
<dbReference type="PROSITE" id="PS51154">
    <property type="entry name" value="MACRO"/>
    <property type="match status" value="1"/>
</dbReference>
<dbReference type="Gene3D" id="3.40.220.10">
    <property type="entry name" value="Leucine Aminopeptidase, subunit E, domain 1"/>
    <property type="match status" value="1"/>
</dbReference>
<proteinExistence type="inferred from homology"/>
<reference evidence="11" key="1">
    <citation type="submission" date="2017-02" db="UniProtKB">
        <authorList>
            <consortium name="WormBaseParasite"/>
        </authorList>
    </citation>
    <scope>IDENTIFICATION</scope>
</reference>
<keyword evidence="4" id="KW-0067">ATP-binding</keyword>
<evidence type="ECO:0000256" key="4">
    <source>
        <dbReference type="ARBA" id="ARBA00022840"/>
    </source>
</evidence>
<dbReference type="WBParaSite" id="EVEC_0000237601-mRNA-1">
    <property type="protein sequence ID" value="EVEC_0000237601-mRNA-1"/>
    <property type="gene ID" value="EVEC_0000237601"/>
</dbReference>
<feature type="compositionally biased region" description="Polar residues" evidence="6">
    <location>
        <begin position="280"/>
        <end position="298"/>
    </location>
</feature>
<keyword evidence="5" id="KW-0539">Nucleus</keyword>
<gene>
    <name evidence="9" type="ORF">EVEC_LOCUS2084</name>
</gene>
<evidence type="ECO:0000259" key="7">
    <source>
        <dbReference type="PROSITE" id="PS50172"/>
    </source>
</evidence>
<dbReference type="InterPro" id="IPR036420">
    <property type="entry name" value="BRCT_dom_sf"/>
</dbReference>
<comment type="subcellular location">
    <subcellularLocation>
        <location evidence="1">Nucleus</location>
    </subcellularLocation>
</comment>
<evidence type="ECO:0000256" key="2">
    <source>
        <dbReference type="ARBA" id="ARBA00007025"/>
    </source>
</evidence>
<evidence type="ECO:0000259" key="8">
    <source>
        <dbReference type="PROSITE" id="PS51154"/>
    </source>
</evidence>
<dbReference type="GO" id="GO:0006281">
    <property type="term" value="P:DNA repair"/>
    <property type="evidence" value="ECO:0007669"/>
    <property type="project" value="InterPro"/>
</dbReference>
<evidence type="ECO:0000313" key="10">
    <source>
        <dbReference type="Proteomes" id="UP000274131"/>
    </source>
</evidence>
<evidence type="ECO:0000256" key="1">
    <source>
        <dbReference type="ARBA" id="ARBA00004123"/>
    </source>
</evidence>
<dbReference type="STRING" id="51028.A0A0N4UXU8"/>
<evidence type="ECO:0000256" key="6">
    <source>
        <dbReference type="SAM" id="MobiDB-lite"/>
    </source>
</evidence>
<feature type="domain" description="Macro" evidence="8">
    <location>
        <begin position="56"/>
        <end position="263"/>
    </location>
</feature>
<evidence type="ECO:0000313" key="11">
    <source>
        <dbReference type="WBParaSite" id="EVEC_0000237601-mRNA-1"/>
    </source>
</evidence>
<keyword evidence="3" id="KW-0547">Nucleotide-binding</keyword>
<dbReference type="EMBL" id="UXUI01007315">
    <property type="protein sequence ID" value="VDD86941.1"/>
    <property type="molecule type" value="Genomic_DNA"/>
</dbReference>
<feature type="region of interest" description="Disordered" evidence="6">
    <location>
        <begin position="267"/>
        <end position="329"/>
    </location>
</feature>
<dbReference type="GO" id="GO:0003678">
    <property type="term" value="F:DNA helicase activity"/>
    <property type="evidence" value="ECO:0007669"/>
    <property type="project" value="InterPro"/>
</dbReference>
<comment type="similarity">
    <text evidence="2">Belongs to the SNF2/RAD54 helicase family.</text>
</comment>
<evidence type="ECO:0000256" key="3">
    <source>
        <dbReference type="ARBA" id="ARBA00022741"/>
    </source>
</evidence>
<sequence length="443" mass="49938">MKFIKVLPLGRSVARCSNFEITAWCSPLLESYLESVLDYVDSNLPLPNRETGDNDEVVLDDKSFEECGLVYTIGDVTKPKLKSDDNSDHAVIAHVVDDSGKFGHGGVFDALRAKSGDVPSVYEMAGRMDNLHVGYALLVEDVGKFELGHNGSSSSEASYQKTVVPVRDDGPCTSKTSIEGRESVVLLVAQSERHRDRISQEALGECFSRLAAYAEQKGKTSVHLPRIGYGVRNIQWYVIERLIRKHLTAKGIPTYVYYFQRRSTLQSDGSTMKRKEPHSSHSVLSYNRRSKTVTMTSKDQNDDGTDESEKSFTDGETTEVESEEVVYMDSSSDEGVSKRKRLTDYAREDIRFSFQDVVFSLHMLNSAQRSRYEDIIQNYGGILNDETNDFSKVKYVLVDSQISQEELIQLRDTLPESCYIVKKNFVDECLDVGGLVDYRDFML</sequence>
<dbReference type="SUPFAM" id="SSF52949">
    <property type="entry name" value="Macro domain-like"/>
    <property type="match status" value="1"/>
</dbReference>
<dbReference type="SUPFAM" id="SSF52113">
    <property type="entry name" value="BRCT domain"/>
    <property type="match status" value="1"/>
</dbReference>
<dbReference type="InterPro" id="IPR002589">
    <property type="entry name" value="Macro_dom"/>
</dbReference>
<dbReference type="Gene3D" id="3.40.50.10190">
    <property type="entry name" value="BRCT domain"/>
    <property type="match status" value="1"/>
</dbReference>
<dbReference type="Proteomes" id="UP000274131">
    <property type="component" value="Unassembled WGS sequence"/>
</dbReference>
<evidence type="ECO:0000313" key="9">
    <source>
        <dbReference type="EMBL" id="VDD86941.1"/>
    </source>
</evidence>
<feature type="compositionally biased region" description="Acidic residues" evidence="6">
    <location>
        <begin position="316"/>
        <end position="326"/>
    </location>
</feature>
<dbReference type="InterPro" id="IPR001357">
    <property type="entry name" value="BRCT_dom"/>
</dbReference>
<protein>
    <submittedName>
        <fullName evidence="11">BRCT domain-containing protein</fullName>
    </submittedName>
</protein>
<dbReference type="GO" id="GO:0005524">
    <property type="term" value="F:ATP binding"/>
    <property type="evidence" value="ECO:0007669"/>
    <property type="project" value="UniProtKB-KW"/>
</dbReference>
<dbReference type="PROSITE" id="PS50172">
    <property type="entry name" value="BRCT"/>
    <property type="match status" value="1"/>
</dbReference>
<dbReference type="GO" id="GO:0005634">
    <property type="term" value="C:nucleus"/>
    <property type="evidence" value="ECO:0007669"/>
    <property type="project" value="UniProtKB-SubCell"/>
</dbReference>
<dbReference type="AlphaFoldDB" id="A0A0N4UXU8"/>
<dbReference type="InterPro" id="IPR043472">
    <property type="entry name" value="Macro_dom-like"/>
</dbReference>
<evidence type="ECO:0000256" key="5">
    <source>
        <dbReference type="ARBA" id="ARBA00023242"/>
    </source>
</evidence>
<keyword evidence="10" id="KW-1185">Reference proteome</keyword>
<dbReference type="GO" id="GO:0006338">
    <property type="term" value="P:chromatin remodeling"/>
    <property type="evidence" value="ECO:0007669"/>
    <property type="project" value="InterPro"/>
</dbReference>
<dbReference type="PANTHER" id="PTHR47157">
    <property type="entry name" value="CHROMODOMAIN-HELICASE-DNA-BINDING PROTEIN 1-LIKE"/>
    <property type="match status" value="1"/>
</dbReference>
<dbReference type="PANTHER" id="PTHR47157:SF1">
    <property type="entry name" value="CHROMODOMAIN-HELICASE-DNA-BINDING PROTEIN 1-LIKE"/>
    <property type="match status" value="1"/>
</dbReference>
<accession>A0A0N4UXU8</accession>
<name>A0A0N4UXU8_ENTVE</name>